<dbReference type="OrthoDB" id="9776488at2"/>
<feature type="domain" description="Amidohydrolase-related" evidence="9">
    <location>
        <begin position="53"/>
        <end position="379"/>
    </location>
</feature>
<dbReference type="eggNOG" id="COG1820">
    <property type="taxonomic scope" value="Bacteria"/>
</dbReference>
<dbReference type="PATRIC" id="fig|1231392.3.peg.2186"/>
<keyword evidence="2 8" id="KW-0479">Metal-binding</keyword>
<sequence>MSSTEPDRLLARQLFDGIGARPQTDRVIEIAQGRIAGIRPATAQDGGLTAFDIVAPGFIDLQINGAGDAQFNFDPTPAALERIAAGAREGGTALILPTFITAPGRDYVRAIEAVERAIAGGMPGIFGVHLEGPFLSLDRPGIHEAAAIRPIDAEDVAILGDAARRIPILLTIAPECQPPGSVAALTRAGIRVFAGHTAATADQMAQAEAEGIRGVTHLYNAMSQMTGREPGAVGAVLASDRLFAGLIADGHHVDWRNVAIAARLMPDRLCLVTDAMLTMAGTLDRFELGGQTILLTQGRLTNSEGRLAGAHVSHIDSLRNMLDHADVDLGQVLRMLSLNPARALDMQDALGTVQPGRRAVLTCLRSDMRVAGVMLDGRWHSGR</sequence>
<evidence type="ECO:0000256" key="4">
    <source>
        <dbReference type="ARBA" id="ARBA00023277"/>
    </source>
</evidence>
<protein>
    <recommendedName>
        <fullName evidence="9">Amidohydrolase-related domain-containing protein</fullName>
    </recommendedName>
</protein>
<evidence type="ECO:0000256" key="6">
    <source>
        <dbReference type="PIRSR" id="PIRSR038994-1"/>
    </source>
</evidence>
<dbReference type="GO" id="GO:0006046">
    <property type="term" value="P:N-acetylglucosamine catabolic process"/>
    <property type="evidence" value="ECO:0007669"/>
    <property type="project" value="TreeGrafter"/>
</dbReference>
<dbReference type="InterPro" id="IPR003764">
    <property type="entry name" value="GlcNAc_6-P_deAcase"/>
</dbReference>
<dbReference type="PIRSF" id="PIRSF038994">
    <property type="entry name" value="NagA"/>
    <property type="match status" value="1"/>
</dbReference>
<feature type="binding site" evidence="7">
    <location>
        <begin position="220"/>
        <end position="221"/>
    </location>
    <ligand>
        <name>substrate</name>
    </ligand>
</feature>
<dbReference type="Pfam" id="PF01979">
    <property type="entry name" value="Amidohydro_1"/>
    <property type="match status" value="1"/>
</dbReference>
<dbReference type="Gene3D" id="3.20.20.140">
    <property type="entry name" value="Metal-dependent hydrolases"/>
    <property type="match status" value="1"/>
</dbReference>
<accession>K2I4L4</accession>
<feature type="binding site" evidence="8">
    <location>
        <position position="196"/>
    </location>
    <ligand>
        <name>Zn(2+)</name>
        <dbReference type="ChEBI" id="CHEBI:29105"/>
    </ligand>
</feature>
<name>K2I4L4_9RHOB</name>
<evidence type="ECO:0000313" key="10">
    <source>
        <dbReference type="EMBL" id="EKE43840.1"/>
    </source>
</evidence>
<feature type="binding site" evidence="7">
    <location>
        <position position="228"/>
    </location>
    <ligand>
        <name>substrate</name>
    </ligand>
</feature>
<dbReference type="InterPro" id="IPR032466">
    <property type="entry name" value="Metal_Hydrolase"/>
</dbReference>
<evidence type="ECO:0000256" key="8">
    <source>
        <dbReference type="PIRSR" id="PIRSR038994-3"/>
    </source>
</evidence>
<dbReference type="InterPro" id="IPR011059">
    <property type="entry name" value="Metal-dep_hydrolase_composite"/>
</dbReference>
<organism evidence="10 11">
    <name type="scientific">Oceaniovalibus guishaninsula JLT2003</name>
    <dbReference type="NCBI Taxonomy" id="1231392"/>
    <lineage>
        <taxon>Bacteria</taxon>
        <taxon>Pseudomonadati</taxon>
        <taxon>Pseudomonadota</taxon>
        <taxon>Alphaproteobacteria</taxon>
        <taxon>Rhodobacterales</taxon>
        <taxon>Roseobacteraceae</taxon>
        <taxon>Oceaniovalibus</taxon>
    </lineage>
</organism>
<dbReference type="PANTHER" id="PTHR11113">
    <property type="entry name" value="N-ACETYLGLUCOSAMINE-6-PHOSPHATE DEACETYLASE"/>
    <property type="match status" value="1"/>
</dbReference>
<evidence type="ECO:0000256" key="1">
    <source>
        <dbReference type="ARBA" id="ARBA00010716"/>
    </source>
</evidence>
<evidence type="ECO:0000259" key="9">
    <source>
        <dbReference type="Pfam" id="PF01979"/>
    </source>
</evidence>
<keyword evidence="3 5" id="KW-0378">Hydrolase</keyword>
<dbReference type="GO" id="GO:0046872">
    <property type="term" value="F:metal ion binding"/>
    <property type="evidence" value="ECO:0007669"/>
    <property type="project" value="UniProtKB-KW"/>
</dbReference>
<dbReference type="Proteomes" id="UP000006765">
    <property type="component" value="Unassembled WGS sequence"/>
</dbReference>
<dbReference type="SUPFAM" id="SSF51556">
    <property type="entry name" value="Metallo-dependent hydrolases"/>
    <property type="match status" value="1"/>
</dbReference>
<dbReference type="InterPro" id="IPR006680">
    <property type="entry name" value="Amidohydro-rel"/>
</dbReference>
<dbReference type="PANTHER" id="PTHR11113:SF14">
    <property type="entry name" value="N-ACETYLGLUCOSAMINE-6-PHOSPHATE DEACETYLASE"/>
    <property type="match status" value="1"/>
</dbReference>
<feature type="active site" description="Proton donor/acceptor" evidence="6">
    <location>
        <position position="274"/>
    </location>
</feature>
<dbReference type="Gene3D" id="2.30.40.10">
    <property type="entry name" value="Urease, subunit C, domain 1"/>
    <property type="match status" value="1"/>
</dbReference>
<reference evidence="10 11" key="1">
    <citation type="journal article" date="2012" name="J. Bacteriol.">
        <title>Draft Genome Sequence of Oceaniovalibus guishaninsula JLT2003T.</title>
        <authorList>
            <person name="Tang K."/>
            <person name="Liu K."/>
            <person name="Jiao N."/>
        </authorList>
    </citation>
    <scope>NUCLEOTIDE SEQUENCE [LARGE SCALE GENOMIC DNA]</scope>
    <source>
        <strain evidence="10 11">JLT2003</strain>
    </source>
</reference>
<dbReference type="RefSeq" id="WP_007427326.1">
    <property type="nucleotide sequence ID" value="NZ_AMGO01000047.1"/>
</dbReference>
<dbReference type="GO" id="GO:0008448">
    <property type="term" value="F:N-acetylglucosamine-6-phosphate deacetylase activity"/>
    <property type="evidence" value="ECO:0007669"/>
    <property type="project" value="InterPro"/>
</dbReference>
<comment type="cofactor">
    <cofactor evidence="8">
        <name>a divalent metal cation</name>
        <dbReference type="ChEBI" id="CHEBI:60240"/>
    </cofactor>
    <text evidence="8">Binds 1 divalent metal cation per subunit.</text>
</comment>
<evidence type="ECO:0000256" key="2">
    <source>
        <dbReference type="ARBA" id="ARBA00022723"/>
    </source>
</evidence>
<feature type="binding site" evidence="7">
    <location>
        <begin position="307"/>
        <end position="309"/>
    </location>
    <ligand>
        <name>substrate</name>
    </ligand>
</feature>
<evidence type="ECO:0000256" key="3">
    <source>
        <dbReference type="ARBA" id="ARBA00022801"/>
    </source>
</evidence>
<feature type="binding site" evidence="7">
    <location>
        <position position="252"/>
    </location>
    <ligand>
        <name>substrate</name>
    </ligand>
</feature>
<comment type="caution">
    <text evidence="10">The sequence shown here is derived from an EMBL/GenBank/DDBJ whole genome shotgun (WGS) entry which is preliminary data.</text>
</comment>
<gene>
    <name evidence="10" type="ORF">OCGS_2174</name>
</gene>
<keyword evidence="11" id="KW-1185">Reference proteome</keyword>
<feature type="binding site" evidence="8">
    <location>
        <position position="217"/>
    </location>
    <ligand>
        <name>Zn(2+)</name>
        <dbReference type="ChEBI" id="CHEBI:29105"/>
    </ligand>
</feature>
<dbReference type="EMBL" id="AMGO01000047">
    <property type="protein sequence ID" value="EKE43840.1"/>
    <property type="molecule type" value="Genomic_DNA"/>
</dbReference>
<feature type="binding site" evidence="7">
    <location>
        <position position="142"/>
    </location>
    <ligand>
        <name>substrate</name>
    </ligand>
</feature>
<proteinExistence type="inferred from homology"/>
<dbReference type="NCBIfam" id="TIGR00221">
    <property type="entry name" value="nagA"/>
    <property type="match status" value="1"/>
</dbReference>
<feature type="binding site" evidence="8">
    <location>
        <position position="131"/>
    </location>
    <ligand>
        <name>Zn(2+)</name>
        <dbReference type="ChEBI" id="CHEBI:29105"/>
    </ligand>
</feature>
<evidence type="ECO:0000256" key="5">
    <source>
        <dbReference type="PIRNR" id="PIRNR038994"/>
    </source>
</evidence>
<dbReference type="STRING" id="1231392.OCGS_2174"/>
<evidence type="ECO:0000256" key="7">
    <source>
        <dbReference type="PIRSR" id="PIRSR038994-2"/>
    </source>
</evidence>
<comment type="similarity">
    <text evidence="1 5">Belongs to the metallo-dependent hydrolases superfamily. NagA family.</text>
</comment>
<dbReference type="AlphaFoldDB" id="K2I4L4"/>
<keyword evidence="4 5" id="KW-0119">Carbohydrate metabolism</keyword>
<evidence type="ECO:0000313" key="11">
    <source>
        <dbReference type="Proteomes" id="UP000006765"/>
    </source>
</evidence>